<sequence length="206" mass="22853">MDVPAEQNSLTAQGDISQDLSPRESYRRHKDLLRDIIANDHFGDQPVPEIIEQWVAAMEPGVTIPLPANIKGFYGGSLRASIPIEVARGSYKHIVYETVDKAKVEKYAQRMLIALSTLDVRGLMNAEPVLGAAALWHKALAEVRLPDCSEALGSTLRLYEAVRPKVNLSDSKMPQPARLKTRLVLLAQELDNRDAFATLEAWLPSE</sequence>
<reference evidence="2" key="1">
    <citation type="journal article" date="2020" name="Stud. Mycol.">
        <title>101 Dothideomycetes genomes: a test case for predicting lifestyles and emergence of pathogens.</title>
        <authorList>
            <person name="Haridas S."/>
            <person name="Albert R."/>
            <person name="Binder M."/>
            <person name="Bloem J."/>
            <person name="Labutti K."/>
            <person name="Salamov A."/>
            <person name="Andreopoulos B."/>
            <person name="Baker S."/>
            <person name="Barry K."/>
            <person name="Bills G."/>
            <person name="Bluhm B."/>
            <person name="Cannon C."/>
            <person name="Castanera R."/>
            <person name="Culley D."/>
            <person name="Daum C."/>
            <person name="Ezra D."/>
            <person name="Gonzalez J."/>
            <person name="Henrissat B."/>
            <person name="Kuo A."/>
            <person name="Liang C."/>
            <person name="Lipzen A."/>
            <person name="Lutzoni F."/>
            <person name="Magnuson J."/>
            <person name="Mondo S."/>
            <person name="Nolan M."/>
            <person name="Ohm R."/>
            <person name="Pangilinan J."/>
            <person name="Park H.-J."/>
            <person name="Ramirez L."/>
            <person name="Alfaro M."/>
            <person name="Sun H."/>
            <person name="Tritt A."/>
            <person name="Yoshinaga Y."/>
            <person name="Zwiers L.-H."/>
            <person name="Turgeon B."/>
            <person name="Goodwin S."/>
            <person name="Spatafora J."/>
            <person name="Crous P."/>
            <person name="Grigoriev I."/>
        </authorList>
    </citation>
    <scope>NUCLEOTIDE SEQUENCE</scope>
    <source>
        <strain evidence="2">CBS 107.79</strain>
    </source>
</reference>
<evidence type="ECO:0000313" key="2">
    <source>
        <dbReference type="EMBL" id="KAF1975085.1"/>
    </source>
</evidence>
<keyword evidence="3" id="KW-1185">Reference proteome</keyword>
<feature type="region of interest" description="Disordered" evidence="1">
    <location>
        <begin position="1"/>
        <end position="23"/>
    </location>
</feature>
<dbReference type="OrthoDB" id="5139395at2759"/>
<name>A0A6A5VD58_9PLEO</name>
<evidence type="ECO:0000313" key="3">
    <source>
        <dbReference type="Proteomes" id="UP000800036"/>
    </source>
</evidence>
<feature type="compositionally biased region" description="Polar residues" evidence="1">
    <location>
        <begin position="1"/>
        <end position="20"/>
    </location>
</feature>
<dbReference type="Proteomes" id="UP000800036">
    <property type="component" value="Unassembled WGS sequence"/>
</dbReference>
<evidence type="ECO:0000256" key="1">
    <source>
        <dbReference type="SAM" id="MobiDB-lite"/>
    </source>
</evidence>
<dbReference type="AlphaFoldDB" id="A0A6A5VD58"/>
<protein>
    <submittedName>
        <fullName evidence="2">Uncharacterized protein</fullName>
    </submittedName>
</protein>
<gene>
    <name evidence="2" type="ORF">BU23DRAFT_552920</name>
</gene>
<dbReference type="EMBL" id="ML976672">
    <property type="protein sequence ID" value="KAF1975085.1"/>
    <property type="molecule type" value="Genomic_DNA"/>
</dbReference>
<organism evidence="2 3">
    <name type="scientific">Bimuria novae-zelandiae CBS 107.79</name>
    <dbReference type="NCBI Taxonomy" id="1447943"/>
    <lineage>
        <taxon>Eukaryota</taxon>
        <taxon>Fungi</taxon>
        <taxon>Dikarya</taxon>
        <taxon>Ascomycota</taxon>
        <taxon>Pezizomycotina</taxon>
        <taxon>Dothideomycetes</taxon>
        <taxon>Pleosporomycetidae</taxon>
        <taxon>Pleosporales</taxon>
        <taxon>Massarineae</taxon>
        <taxon>Didymosphaeriaceae</taxon>
        <taxon>Bimuria</taxon>
    </lineage>
</organism>
<accession>A0A6A5VD58</accession>
<proteinExistence type="predicted"/>